<name>A0ABV0QBI1_9TELE</name>
<accession>A0ABV0QBI1</accession>
<keyword evidence="2" id="KW-1185">Reference proteome</keyword>
<dbReference type="EMBL" id="JAHRIN010005904">
    <property type="protein sequence ID" value="MEQ2193155.1"/>
    <property type="molecule type" value="Genomic_DNA"/>
</dbReference>
<gene>
    <name evidence="1" type="ORF">XENOCAPTIV_024878</name>
</gene>
<evidence type="ECO:0000313" key="1">
    <source>
        <dbReference type="EMBL" id="MEQ2193155.1"/>
    </source>
</evidence>
<dbReference type="Proteomes" id="UP001434883">
    <property type="component" value="Unassembled WGS sequence"/>
</dbReference>
<protein>
    <submittedName>
        <fullName evidence="1">Uncharacterized protein</fullName>
    </submittedName>
</protein>
<reference evidence="1 2" key="1">
    <citation type="submission" date="2021-06" db="EMBL/GenBank/DDBJ databases">
        <authorList>
            <person name="Palmer J.M."/>
        </authorList>
    </citation>
    <scope>NUCLEOTIDE SEQUENCE [LARGE SCALE GENOMIC DNA]</scope>
    <source>
        <strain evidence="1 2">XC_2019</strain>
        <tissue evidence="1">Muscle</tissue>
    </source>
</reference>
<proteinExistence type="predicted"/>
<comment type="caution">
    <text evidence="1">The sequence shown here is derived from an EMBL/GenBank/DDBJ whole genome shotgun (WGS) entry which is preliminary data.</text>
</comment>
<sequence>MFLRGNISRMTEFNQLLQTHETLCRKNRGLDHLEGFNWDHCGLCLELEAILSHNQNQVVIVRNRTTVWALQPSECKLTPEQPRNVIRSFSAVEPPADGLDQLTASCH</sequence>
<organism evidence="1 2">
    <name type="scientific">Xenoophorus captivus</name>
    <dbReference type="NCBI Taxonomy" id="1517983"/>
    <lineage>
        <taxon>Eukaryota</taxon>
        <taxon>Metazoa</taxon>
        <taxon>Chordata</taxon>
        <taxon>Craniata</taxon>
        <taxon>Vertebrata</taxon>
        <taxon>Euteleostomi</taxon>
        <taxon>Actinopterygii</taxon>
        <taxon>Neopterygii</taxon>
        <taxon>Teleostei</taxon>
        <taxon>Neoteleostei</taxon>
        <taxon>Acanthomorphata</taxon>
        <taxon>Ovalentaria</taxon>
        <taxon>Atherinomorphae</taxon>
        <taxon>Cyprinodontiformes</taxon>
        <taxon>Goodeidae</taxon>
        <taxon>Xenoophorus</taxon>
    </lineage>
</organism>
<evidence type="ECO:0000313" key="2">
    <source>
        <dbReference type="Proteomes" id="UP001434883"/>
    </source>
</evidence>